<dbReference type="RefSeq" id="WP_248936414.1">
    <property type="nucleotide sequence ID" value="NZ_JAKILF010000005.1"/>
</dbReference>
<protein>
    <submittedName>
        <fullName evidence="2">DUF4382 domain-containing protein</fullName>
    </submittedName>
</protein>
<name>A0ABV7G8P1_9GAMM</name>
<evidence type="ECO:0000313" key="2">
    <source>
        <dbReference type="EMBL" id="MFC3136610.1"/>
    </source>
</evidence>
<proteinExistence type="predicted"/>
<dbReference type="Proteomes" id="UP001595621">
    <property type="component" value="Unassembled WGS sequence"/>
</dbReference>
<gene>
    <name evidence="2" type="ORF">ACFOE0_00195</name>
</gene>
<dbReference type="InterPro" id="IPR025491">
    <property type="entry name" value="DUF4382"/>
</dbReference>
<accession>A0ABV7G8P1</accession>
<keyword evidence="3" id="KW-1185">Reference proteome</keyword>
<organism evidence="2 3">
    <name type="scientific">Shewanella submarina</name>
    <dbReference type="NCBI Taxonomy" id="2016376"/>
    <lineage>
        <taxon>Bacteria</taxon>
        <taxon>Pseudomonadati</taxon>
        <taxon>Pseudomonadota</taxon>
        <taxon>Gammaproteobacteria</taxon>
        <taxon>Alteromonadales</taxon>
        <taxon>Shewanellaceae</taxon>
        <taxon>Shewanella</taxon>
    </lineage>
</organism>
<sequence>MKAYLSIIALTVSGALLTGCGGSSDDSPAPNMGRFSLGVSDNPASVQEVNIAFKQVVLKGASETHSFNVDNNGDAVQVNLLDYQGDDVRTLVTGKDLPFGEYQLCIYMENREQTDVASSYVKDAAGSDFGLVTNSNGSCGGTGADDADTGRLFFNKKFTIAAGDNNFVAEFDLAKVLQAPHGNKNYYTLKPTAVQLVNTVEVGSVEGDVSTAFMAECEADAGGSEFSPVVYLYPQDTLLENMGDFNTGASVLTEVAPLASARVVEDSDTPNTFEYEFGFVAAGTYTLGYTCLAQNDDPDADNNADDVDAPFKMFAASGNLTVTAGSDTVQNFPVN</sequence>
<evidence type="ECO:0000313" key="3">
    <source>
        <dbReference type="Proteomes" id="UP001595621"/>
    </source>
</evidence>
<evidence type="ECO:0000259" key="1">
    <source>
        <dbReference type="Pfam" id="PF14321"/>
    </source>
</evidence>
<reference evidence="3" key="1">
    <citation type="journal article" date="2019" name="Int. J. Syst. Evol. Microbiol.">
        <title>The Global Catalogue of Microorganisms (GCM) 10K type strain sequencing project: providing services to taxonomists for standard genome sequencing and annotation.</title>
        <authorList>
            <consortium name="The Broad Institute Genomics Platform"/>
            <consortium name="The Broad Institute Genome Sequencing Center for Infectious Disease"/>
            <person name="Wu L."/>
            <person name="Ma J."/>
        </authorList>
    </citation>
    <scope>NUCLEOTIDE SEQUENCE [LARGE SCALE GENOMIC DNA]</scope>
    <source>
        <strain evidence="3">KCTC 52277</strain>
    </source>
</reference>
<feature type="domain" description="DUF4382" evidence="1">
    <location>
        <begin position="33"/>
        <end position="191"/>
    </location>
</feature>
<dbReference type="Pfam" id="PF14321">
    <property type="entry name" value="DUF4382"/>
    <property type="match status" value="1"/>
</dbReference>
<dbReference type="EMBL" id="JBHRTD010000001">
    <property type="protein sequence ID" value="MFC3136610.1"/>
    <property type="molecule type" value="Genomic_DNA"/>
</dbReference>
<comment type="caution">
    <text evidence="2">The sequence shown here is derived from an EMBL/GenBank/DDBJ whole genome shotgun (WGS) entry which is preliminary data.</text>
</comment>
<dbReference type="PROSITE" id="PS51257">
    <property type="entry name" value="PROKAR_LIPOPROTEIN"/>
    <property type="match status" value="1"/>
</dbReference>